<accession>A0A075ANT4</accession>
<reference evidence="11" key="3">
    <citation type="submission" date="2018-08" db="EMBL/GenBank/DDBJ databases">
        <title>Leveraging single-cell genomics to expand the Fungal Tree of Life.</title>
        <authorList>
            <consortium name="DOE Joint Genome Institute"/>
            <person name="Ahrendt S.R."/>
            <person name="Quandt C.A."/>
            <person name="Ciobanu D."/>
            <person name="Clum A."/>
            <person name="Salamov A."/>
            <person name="Andreopoulos B."/>
            <person name="Cheng J.-F."/>
            <person name="Woyke T."/>
            <person name="Pelin A."/>
            <person name="Henrissat B."/>
            <person name="Reynolds N."/>
            <person name="Benny G.L."/>
            <person name="Smith M.E."/>
            <person name="James T.Y."/>
            <person name="Grigoriev I.V."/>
        </authorList>
    </citation>
    <scope>NUCLEOTIDE SEQUENCE</scope>
    <source>
        <strain evidence="11">CSF55</strain>
    </source>
</reference>
<dbReference type="OMA" id="WGIYEEL"/>
<evidence type="ECO:0000256" key="4">
    <source>
        <dbReference type="ARBA" id="ARBA00022737"/>
    </source>
</evidence>
<evidence type="ECO:0000313" key="13">
    <source>
        <dbReference type="Proteomes" id="UP000281549"/>
    </source>
</evidence>
<dbReference type="HOGENOM" id="CLU_015166_0_3_1"/>
<evidence type="ECO:0000256" key="1">
    <source>
        <dbReference type="ARBA" id="ARBA00004225"/>
    </source>
</evidence>
<keyword evidence="2 9" id="KW-0813">Transport</keyword>
<evidence type="ECO:0000256" key="6">
    <source>
        <dbReference type="ARBA" id="ARBA00023128"/>
    </source>
</evidence>
<evidence type="ECO:0000313" key="10">
    <source>
        <dbReference type="EMBL" id="EPZ31595.1"/>
    </source>
</evidence>
<dbReference type="InterPro" id="IPR002067">
    <property type="entry name" value="MCP"/>
</dbReference>
<comment type="subcellular location">
    <subcellularLocation>
        <location evidence="1">Mitochondrion membrane</location>
        <topology evidence="1">Multi-pass membrane protein</topology>
    </subcellularLocation>
</comment>
<keyword evidence="3 8" id="KW-0812">Transmembrane</keyword>
<gene>
    <name evidence="10" type="ORF">O9G_000074</name>
    <name evidence="11" type="ORF">ROZALSC1DRAFT_27580</name>
</gene>
<dbReference type="PANTHER" id="PTHR46181">
    <property type="entry name" value="MITOCHONDRIAL GLYCINE TRANSPORTER"/>
    <property type="match status" value="1"/>
</dbReference>
<evidence type="ECO:0000256" key="2">
    <source>
        <dbReference type="ARBA" id="ARBA00022448"/>
    </source>
</evidence>
<keyword evidence="4" id="KW-0677">Repeat</keyword>
<feature type="repeat" description="Solcar" evidence="8">
    <location>
        <begin position="198"/>
        <end position="282"/>
    </location>
</feature>
<comment type="similarity">
    <text evidence="9">Belongs to the mitochondrial carrier (TC 2.A.29) family.</text>
</comment>
<dbReference type="Proteomes" id="UP000030755">
    <property type="component" value="Unassembled WGS sequence"/>
</dbReference>
<dbReference type="Pfam" id="PF00153">
    <property type="entry name" value="Mito_carr"/>
    <property type="match status" value="3"/>
</dbReference>
<feature type="repeat" description="Solcar" evidence="8">
    <location>
        <begin position="111"/>
        <end position="191"/>
    </location>
</feature>
<dbReference type="EMBL" id="ML005002">
    <property type="protein sequence ID" value="RKP20968.1"/>
    <property type="molecule type" value="Genomic_DNA"/>
</dbReference>
<reference evidence="10 12" key="1">
    <citation type="journal article" date="2013" name="Curr. Biol.">
        <title>Shared signatures of parasitism and phylogenomics unite Cryptomycota and microsporidia.</title>
        <authorList>
            <person name="James T.Y."/>
            <person name="Pelin A."/>
            <person name="Bonen L."/>
            <person name="Ahrendt S."/>
            <person name="Sain D."/>
            <person name="Corradi N."/>
            <person name="Stajich J.E."/>
        </authorList>
    </citation>
    <scope>NUCLEOTIDE SEQUENCE [LARGE SCALE GENOMIC DNA]</scope>
    <source>
        <strain evidence="10">CSF55</strain>
        <strain evidence="10">CSF55</strain>
    </source>
</reference>
<dbReference type="Gene3D" id="1.50.40.10">
    <property type="entry name" value="Mitochondrial carrier domain"/>
    <property type="match status" value="1"/>
</dbReference>
<dbReference type="AlphaFoldDB" id="A0A075ANT4"/>
<evidence type="ECO:0000256" key="7">
    <source>
        <dbReference type="ARBA" id="ARBA00023136"/>
    </source>
</evidence>
<dbReference type="InterPro" id="IPR023395">
    <property type="entry name" value="MCP_dom_sf"/>
</dbReference>
<evidence type="ECO:0000256" key="8">
    <source>
        <dbReference type="PROSITE-ProRule" id="PRU00282"/>
    </source>
</evidence>
<keyword evidence="7 8" id="KW-0472">Membrane</keyword>
<keyword evidence="6" id="KW-0496">Mitochondrion</keyword>
<dbReference type="Proteomes" id="UP000281549">
    <property type="component" value="Unassembled WGS sequence"/>
</dbReference>
<name>A0A075ANT4_ROZAC</name>
<dbReference type="PANTHER" id="PTHR46181:SF3">
    <property type="entry name" value="MITOCHONDRIAL GLYCINE TRANSPORTER"/>
    <property type="match status" value="1"/>
</dbReference>
<dbReference type="GO" id="GO:0006783">
    <property type="term" value="P:heme biosynthetic process"/>
    <property type="evidence" value="ECO:0007669"/>
    <property type="project" value="EnsemblFungi"/>
</dbReference>
<keyword evidence="5" id="KW-1133">Transmembrane helix</keyword>
<evidence type="ECO:0000256" key="5">
    <source>
        <dbReference type="ARBA" id="ARBA00022989"/>
    </source>
</evidence>
<dbReference type="SUPFAM" id="SSF103506">
    <property type="entry name" value="Mitochondrial carrier"/>
    <property type="match status" value="1"/>
</dbReference>
<dbReference type="PRINTS" id="PR00926">
    <property type="entry name" value="MITOCARRIER"/>
</dbReference>
<evidence type="ECO:0000313" key="11">
    <source>
        <dbReference type="EMBL" id="RKP20968.1"/>
    </source>
</evidence>
<dbReference type="GO" id="GO:0031966">
    <property type="term" value="C:mitochondrial membrane"/>
    <property type="evidence" value="ECO:0007669"/>
    <property type="project" value="UniProtKB-SubCell"/>
</dbReference>
<dbReference type="STRING" id="988480.A0A075ANT4"/>
<evidence type="ECO:0000256" key="9">
    <source>
        <dbReference type="RuleBase" id="RU000488"/>
    </source>
</evidence>
<protein>
    <submittedName>
        <fullName evidence="11">Mitochondrial carrier</fullName>
    </submittedName>
    <submittedName>
        <fullName evidence="10">Mitochondrial substrate/solute carrier domain-containing protein</fullName>
    </submittedName>
</protein>
<reference evidence="13" key="2">
    <citation type="journal article" date="2018" name="Nat. Microbiol.">
        <title>Leveraging single-cell genomics to expand the fungal tree of life.</title>
        <authorList>
            <person name="Ahrendt S.R."/>
            <person name="Quandt C.A."/>
            <person name="Ciobanu D."/>
            <person name="Clum A."/>
            <person name="Salamov A."/>
            <person name="Andreopoulos B."/>
            <person name="Cheng J.F."/>
            <person name="Woyke T."/>
            <person name="Pelin A."/>
            <person name="Henrissat B."/>
            <person name="Reynolds N.K."/>
            <person name="Benny G.L."/>
            <person name="Smith M.E."/>
            <person name="James T.Y."/>
            <person name="Grigoriev I.V."/>
        </authorList>
    </citation>
    <scope>NUCLEOTIDE SEQUENCE [LARGE SCALE GENOMIC DNA]</scope>
    <source>
        <strain evidence="13">CSF55</strain>
    </source>
</reference>
<evidence type="ECO:0000256" key="3">
    <source>
        <dbReference type="ARBA" id="ARBA00022692"/>
    </source>
</evidence>
<evidence type="ECO:0000313" key="12">
    <source>
        <dbReference type="Proteomes" id="UP000030755"/>
    </source>
</evidence>
<feature type="repeat" description="Solcar" evidence="8">
    <location>
        <begin position="3"/>
        <end position="84"/>
    </location>
</feature>
<dbReference type="GO" id="GO:0015187">
    <property type="term" value="F:glycine transmembrane transporter activity"/>
    <property type="evidence" value="ECO:0007669"/>
    <property type="project" value="EnsemblFungi"/>
</dbReference>
<dbReference type="GO" id="GO:1904983">
    <property type="term" value="P:glycine import into mitochondrion"/>
    <property type="evidence" value="ECO:0007669"/>
    <property type="project" value="EnsemblFungi"/>
</dbReference>
<dbReference type="OrthoDB" id="1924968at2759"/>
<dbReference type="InterPro" id="IPR018108">
    <property type="entry name" value="MCP_transmembrane"/>
</dbReference>
<dbReference type="EMBL" id="KE561209">
    <property type="protein sequence ID" value="EPZ31595.1"/>
    <property type="molecule type" value="Genomic_DNA"/>
</dbReference>
<sequence length="288" mass="32479">MKDHFIAGGTSAFITCLSLQPLDVYKTRLQEIPTNIKISHLQFIKSIIRKEGVGVFWRGTVPTFIRNVPGVSCYFGLIHQITSNILRKAQNGYVPQSLVTNVTGKQNQFELTTLGNALVGSVARCIAGLVFMPVTILKSESFEIKPMSKIIRDIHQKYGVKGFFRGFAVTMFRDAPFAGLYYSSYQQFKKTMTCTTLPIFIQNTSSAIIAAFVATIITQPFDIVKTRLQLYPDRYKSSYSTFKSIITQNGVRGLFRGAGPRILRKTLSTSMTWIFYEHILALSRQINR</sequence>
<organism evidence="10 12">
    <name type="scientific">Rozella allomycis (strain CSF55)</name>
    <dbReference type="NCBI Taxonomy" id="988480"/>
    <lineage>
        <taxon>Eukaryota</taxon>
        <taxon>Fungi</taxon>
        <taxon>Fungi incertae sedis</taxon>
        <taxon>Cryptomycota</taxon>
        <taxon>Cryptomycota incertae sedis</taxon>
        <taxon>Rozella</taxon>
    </lineage>
</organism>
<dbReference type="PROSITE" id="PS50920">
    <property type="entry name" value="SOLCAR"/>
    <property type="match status" value="3"/>
</dbReference>
<keyword evidence="12" id="KW-1185">Reference proteome</keyword>
<proteinExistence type="inferred from homology"/>